<protein>
    <submittedName>
        <fullName evidence="1">Uncharacterized protein</fullName>
    </submittedName>
</protein>
<dbReference type="Proteomes" id="UP000030706">
    <property type="component" value="Unassembled WGS sequence"/>
</dbReference>
<sequence>MLGAYSVHSALLTDSHVRVTGLPRRPGIVIASASYLTIVKPLNAQQVRLRTLSRDSPSHLSYIQDLGEEMSCLLVLDSRSTWRKSSRVGFVHAFLPHLHHRLPFMPERWIRLASLNDVEVRLREHNRSTCCAHGRSGLLEVALLLVRDFVSSTMSLVTSGTTQSIRTAYIRDALPQS</sequence>
<organism evidence="1 2">
    <name type="scientific">Aureobasidium pullulans EXF-150</name>
    <dbReference type="NCBI Taxonomy" id="1043002"/>
    <lineage>
        <taxon>Eukaryota</taxon>
        <taxon>Fungi</taxon>
        <taxon>Dikarya</taxon>
        <taxon>Ascomycota</taxon>
        <taxon>Pezizomycotina</taxon>
        <taxon>Dothideomycetes</taxon>
        <taxon>Dothideomycetidae</taxon>
        <taxon>Dothideales</taxon>
        <taxon>Saccotheciaceae</taxon>
        <taxon>Aureobasidium</taxon>
    </lineage>
</organism>
<gene>
    <name evidence="1" type="ORF">M438DRAFT_45401</name>
</gene>
<dbReference type="EMBL" id="KL584986">
    <property type="protein sequence ID" value="KEQ82650.1"/>
    <property type="molecule type" value="Genomic_DNA"/>
</dbReference>
<evidence type="ECO:0000313" key="2">
    <source>
        <dbReference type="Proteomes" id="UP000030706"/>
    </source>
</evidence>
<reference evidence="1 2" key="1">
    <citation type="journal article" date="2014" name="BMC Genomics">
        <title>Genome sequencing of four Aureobasidium pullulans varieties: biotechnological potential, stress tolerance, and description of new species.</title>
        <authorList>
            <person name="Gostin Ar C."/>
            <person name="Ohm R.A."/>
            <person name="Kogej T."/>
            <person name="Sonjak S."/>
            <person name="Turk M."/>
            <person name="Zajc J."/>
            <person name="Zalar P."/>
            <person name="Grube M."/>
            <person name="Sun H."/>
            <person name="Han J."/>
            <person name="Sharma A."/>
            <person name="Chiniquy J."/>
            <person name="Ngan C.Y."/>
            <person name="Lipzen A."/>
            <person name="Barry K."/>
            <person name="Grigoriev I.V."/>
            <person name="Gunde-Cimerman N."/>
        </authorList>
    </citation>
    <scope>NUCLEOTIDE SEQUENCE [LARGE SCALE GENOMIC DNA]</scope>
    <source>
        <strain evidence="1 2">EXF-150</strain>
    </source>
</reference>
<proteinExistence type="predicted"/>
<name>A0A074XAX2_AURPU</name>
<dbReference type="HOGENOM" id="CLU_1517576_0_0_1"/>
<dbReference type="AlphaFoldDB" id="A0A074XAX2"/>
<dbReference type="RefSeq" id="XP_029758837.1">
    <property type="nucleotide sequence ID" value="XM_029910116.1"/>
</dbReference>
<dbReference type="GeneID" id="40752422"/>
<accession>A0A074XAX2</accession>
<evidence type="ECO:0000313" key="1">
    <source>
        <dbReference type="EMBL" id="KEQ82650.1"/>
    </source>
</evidence>
<keyword evidence="2" id="KW-1185">Reference proteome</keyword>